<keyword evidence="3" id="KW-1185">Reference proteome</keyword>
<organism evidence="2 3">
    <name type="scientific">Streptomyces turgidiscabies (strain Car8)</name>
    <dbReference type="NCBI Taxonomy" id="698760"/>
    <lineage>
        <taxon>Bacteria</taxon>
        <taxon>Bacillati</taxon>
        <taxon>Actinomycetota</taxon>
        <taxon>Actinomycetes</taxon>
        <taxon>Kitasatosporales</taxon>
        <taxon>Streptomycetaceae</taxon>
        <taxon>Streptomyces</taxon>
    </lineage>
</organism>
<gene>
    <name evidence="2" type="ORF">STRTUCAR8_10221</name>
</gene>
<dbReference type="AlphaFoldDB" id="L7F694"/>
<feature type="region of interest" description="Disordered" evidence="1">
    <location>
        <begin position="251"/>
        <end position="273"/>
    </location>
</feature>
<evidence type="ECO:0000313" key="2">
    <source>
        <dbReference type="EMBL" id="ELP66165.1"/>
    </source>
</evidence>
<accession>L7F694</accession>
<proteinExistence type="predicted"/>
<dbReference type="Proteomes" id="UP000010931">
    <property type="component" value="Unassembled WGS sequence"/>
</dbReference>
<dbReference type="STRING" id="85558.T45_09333"/>
<reference evidence="2 3" key="1">
    <citation type="journal article" date="2011" name="Plasmid">
        <title>Streptomyces turgidiscabies Car8 contains a modular pathogenicity island that shares virulence genes with other actinobacterial plant pathogens.</title>
        <authorList>
            <person name="Huguet-Tapia J.C."/>
            <person name="Badger J.H."/>
            <person name="Loria R."/>
            <person name="Pettis G.S."/>
        </authorList>
    </citation>
    <scope>NUCLEOTIDE SEQUENCE [LARGE SCALE GENOMIC DNA]</scope>
    <source>
        <strain evidence="2 3">Car8</strain>
    </source>
</reference>
<evidence type="ECO:0000313" key="3">
    <source>
        <dbReference type="Proteomes" id="UP000010931"/>
    </source>
</evidence>
<name>L7F694_STRT8</name>
<protein>
    <submittedName>
        <fullName evidence="2">Uncharacterized protein</fullName>
    </submittedName>
</protein>
<evidence type="ECO:0000256" key="1">
    <source>
        <dbReference type="SAM" id="MobiDB-lite"/>
    </source>
</evidence>
<dbReference type="EMBL" id="AEJB01000361">
    <property type="protein sequence ID" value="ELP66165.1"/>
    <property type="molecule type" value="Genomic_DNA"/>
</dbReference>
<comment type="caution">
    <text evidence="2">The sequence shown here is derived from an EMBL/GenBank/DDBJ whole genome shotgun (WGS) entry which is preliminary data.</text>
</comment>
<sequence>MIPPAGESPVAQLPFQVRPQSGEGARSFITRLAHANCLPPAYLRKYLAEPPMHRGTPRWDRIAAAAGRDPVELRQVLETIECEECGAPMRPMASFGVKPRTCSKACRQKRYRRRIPAADWKEVPCRVCGQMMKRLGQRRHMCSSHCRRVAFQFRQRGEPLPRPPNSKADAGPAGEDELTGLCPVCEGPMNIATRRKACSKRCSIRISHWTRSPLPTATCRHCQEPLLPRADGRPREWCSFDCRTKERRGQQNPVAAAIPSQGAEVELDPAGPETSGPFGTTACQGCERCYRPLRPNPWCSYQCFDQEVLARSDQQQCAACGTSMAHRKPVTGRKWCSGACRQRAIRWRAELRDRTTRVTTGSTSLSQTIQ</sequence>